<proteinExistence type="predicted"/>
<reference evidence="1" key="2">
    <citation type="submission" date="2018-03" db="EMBL/GenBank/DDBJ databases">
        <title>The Triticum urartu genome reveals the dynamic nature of wheat genome evolution.</title>
        <authorList>
            <person name="Ling H."/>
            <person name="Ma B."/>
            <person name="Shi X."/>
            <person name="Liu H."/>
            <person name="Dong L."/>
            <person name="Sun H."/>
            <person name="Cao Y."/>
            <person name="Gao Q."/>
            <person name="Zheng S."/>
            <person name="Li Y."/>
            <person name="Yu Y."/>
            <person name="Du H."/>
            <person name="Qi M."/>
            <person name="Li Y."/>
            <person name="Yu H."/>
            <person name="Cui Y."/>
            <person name="Wang N."/>
            <person name="Chen C."/>
            <person name="Wu H."/>
            <person name="Zhao Y."/>
            <person name="Zhang J."/>
            <person name="Li Y."/>
            <person name="Zhou W."/>
            <person name="Zhang B."/>
            <person name="Hu W."/>
            <person name="Eijk M."/>
            <person name="Tang J."/>
            <person name="Witsenboer H."/>
            <person name="Zhao S."/>
            <person name="Li Z."/>
            <person name="Zhang A."/>
            <person name="Wang D."/>
            <person name="Liang C."/>
        </authorList>
    </citation>
    <scope>NUCLEOTIDE SEQUENCE [LARGE SCALE GENOMIC DNA]</scope>
    <source>
        <strain evidence="1">cv. G1812</strain>
    </source>
</reference>
<dbReference type="Proteomes" id="UP000015106">
    <property type="component" value="Chromosome 6"/>
</dbReference>
<protein>
    <submittedName>
        <fullName evidence="1">Uncharacterized protein</fullName>
    </submittedName>
</protein>
<dbReference type="EnsemblPlants" id="TuG1812G0600003054.01.T03">
    <property type="protein sequence ID" value="TuG1812G0600003054.01.T03.cds320578"/>
    <property type="gene ID" value="TuG1812G0600003054.01"/>
</dbReference>
<name>A0A8R7UTE8_TRIUA</name>
<reference evidence="1" key="3">
    <citation type="submission" date="2022-06" db="UniProtKB">
        <authorList>
            <consortium name="EnsemblPlants"/>
        </authorList>
    </citation>
    <scope>IDENTIFICATION</scope>
</reference>
<accession>A0A8R7UTE8</accession>
<evidence type="ECO:0000313" key="2">
    <source>
        <dbReference type="Proteomes" id="UP000015106"/>
    </source>
</evidence>
<evidence type="ECO:0000313" key="1">
    <source>
        <dbReference type="EnsemblPlants" id="TuG1812G0600003054.01.T03.cds320578"/>
    </source>
</evidence>
<keyword evidence="2" id="KW-1185">Reference proteome</keyword>
<dbReference type="AlphaFoldDB" id="A0A8R7UTE8"/>
<organism evidence="1 2">
    <name type="scientific">Triticum urartu</name>
    <name type="common">Red wild einkorn</name>
    <name type="synonym">Crithodium urartu</name>
    <dbReference type="NCBI Taxonomy" id="4572"/>
    <lineage>
        <taxon>Eukaryota</taxon>
        <taxon>Viridiplantae</taxon>
        <taxon>Streptophyta</taxon>
        <taxon>Embryophyta</taxon>
        <taxon>Tracheophyta</taxon>
        <taxon>Spermatophyta</taxon>
        <taxon>Magnoliopsida</taxon>
        <taxon>Liliopsida</taxon>
        <taxon>Poales</taxon>
        <taxon>Poaceae</taxon>
        <taxon>BOP clade</taxon>
        <taxon>Pooideae</taxon>
        <taxon>Triticodae</taxon>
        <taxon>Triticeae</taxon>
        <taxon>Triticinae</taxon>
        <taxon>Triticum</taxon>
    </lineage>
</organism>
<dbReference type="Gramene" id="TuG1812G0600003054.01.T03">
    <property type="protein sequence ID" value="TuG1812G0600003054.01.T03.cds320578"/>
    <property type="gene ID" value="TuG1812G0600003054.01"/>
</dbReference>
<reference evidence="2" key="1">
    <citation type="journal article" date="2013" name="Nature">
        <title>Draft genome of the wheat A-genome progenitor Triticum urartu.</title>
        <authorList>
            <person name="Ling H.Q."/>
            <person name="Zhao S."/>
            <person name="Liu D."/>
            <person name="Wang J."/>
            <person name="Sun H."/>
            <person name="Zhang C."/>
            <person name="Fan H."/>
            <person name="Li D."/>
            <person name="Dong L."/>
            <person name="Tao Y."/>
            <person name="Gao C."/>
            <person name="Wu H."/>
            <person name="Li Y."/>
            <person name="Cui Y."/>
            <person name="Guo X."/>
            <person name="Zheng S."/>
            <person name="Wang B."/>
            <person name="Yu K."/>
            <person name="Liang Q."/>
            <person name="Yang W."/>
            <person name="Lou X."/>
            <person name="Chen J."/>
            <person name="Feng M."/>
            <person name="Jian J."/>
            <person name="Zhang X."/>
            <person name="Luo G."/>
            <person name="Jiang Y."/>
            <person name="Liu J."/>
            <person name="Wang Z."/>
            <person name="Sha Y."/>
            <person name="Zhang B."/>
            <person name="Wu H."/>
            <person name="Tang D."/>
            <person name="Shen Q."/>
            <person name="Xue P."/>
            <person name="Zou S."/>
            <person name="Wang X."/>
            <person name="Liu X."/>
            <person name="Wang F."/>
            <person name="Yang Y."/>
            <person name="An X."/>
            <person name="Dong Z."/>
            <person name="Zhang K."/>
            <person name="Zhang X."/>
            <person name="Luo M.C."/>
            <person name="Dvorak J."/>
            <person name="Tong Y."/>
            <person name="Wang J."/>
            <person name="Yang H."/>
            <person name="Li Z."/>
            <person name="Wang D."/>
            <person name="Zhang A."/>
            <person name="Wang J."/>
        </authorList>
    </citation>
    <scope>NUCLEOTIDE SEQUENCE</scope>
    <source>
        <strain evidence="2">cv. G1812</strain>
    </source>
</reference>
<sequence>TSSSSPCHTLYQAVQLRARVREVCSVASLAPSPGLSPTSILDLVPAPLKHELPSSPLSRARRRRHCRRRARKCRGVVL</sequence>